<dbReference type="RefSeq" id="WP_072915229.1">
    <property type="nucleotide sequence ID" value="NZ_FRAR01000019.1"/>
</dbReference>
<evidence type="ECO:0000313" key="4">
    <source>
        <dbReference type="Proteomes" id="UP000183997"/>
    </source>
</evidence>
<dbReference type="Pfam" id="PF04293">
    <property type="entry name" value="SpoVR"/>
    <property type="match status" value="1"/>
</dbReference>
<dbReference type="InterPro" id="IPR056174">
    <property type="entry name" value="SpoVR_N"/>
</dbReference>
<dbReference type="PANTHER" id="PTHR30029">
    <property type="entry name" value="STAGE V SPORULATION PROTEIN R"/>
    <property type="match status" value="1"/>
</dbReference>
<dbReference type="EMBL" id="FRAR01000019">
    <property type="protein sequence ID" value="SHK65951.1"/>
    <property type="molecule type" value="Genomic_DNA"/>
</dbReference>
<organism evidence="3 4">
    <name type="scientific">Desulforamulus aeronauticus DSM 10349</name>
    <dbReference type="NCBI Taxonomy" id="1121421"/>
    <lineage>
        <taxon>Bacteria</taxon>
        <taxon>Bacillati</taxon>
        <taxon>Bacillota</taxon>
        <taxon>Clostridia</taxon>
        <taxon>Eubacteriales</taxon>
        <taxon>Peptococcaceae</taxon>
        <taxon>Desulforamulus</taxon>
    </lineage>
</organism>
<evidence type="ECO:0000259" key="1">
    <source>
        <dbReference type="Pfam" id="PF04293"/>
    </source>
</evidence>
<gene>
    <name evidence="3" type="ORF">SAMN02745123_02664</name>
</gene>
<evidence type="ECO:0000259" key="2">
    <source>
        <dbReference type="Pfam" id="PF24755"/>
    </source>
</evidence>
<protein>
    <submittedName>
        <fullName evidence="3">Stage V sporulation protein R</fullName>
    </submittedName>
</protein>
<dbReference type="STRING" id="1121421.SAMN02745123_02664"/>
<feature type="domain" description="SpoVR-like C-terminal" evidence="2">
    <location>
        <begin position="400"/>
        <end position="451"/>
    </location>
</feature>
<sequence>MSDRVMEELYQLEMSIPQMMEIARHNKLDFYPMRFEVCPGEIIYTFGAYGMPTRYTHWSFGKSYHRMKTQYDYNLSRIYEMVVNSDPCYAFLLEGNTLIQNKMVAAHVLGHCDFFKNNLYFSHTNPKDIIESMAVAGERFRRYEMVHGQQKVEALIDAVMSIQEHIEPHRLIKENGKNTDQKCGCCSSKKPATPYDDLWDLDKKKQCCQGSGGCQQRKTAKIPEQPEKDLLLFIMKHARELEEWQLDIISTMRDEMLYFWPQMQTKIMNEGWASYWHLRIMREMELTEAESIEFAKMHAGVIMPSRNSINPYYLGLKMFEAIEKRWDQKYGQGAGKEKIFEIREIDNDISFLRNYLTKELVEELDLYLYRKIGHDWKVVEKNWEKVRDHLVNSMTNCGFPVIVVEDGDYEKRGELYLRHIFEEKELDIKYLEKTLVHIQKLWNRPVHLETKIDKKTALFSFDGEKASKKFP</sequence>
<dbReference type="Pfam" id="PF24755">
    <property type="entry name" value="SpoVR_C"/>
    <property type="match status" value="1"/>
</dbReference>
<dbReference type="PANTHER" id="PTHR30029:SF2">
    <property type="entry name" value="STAGE V SPORULATION PROTEIN R"/>
    <property type="match status" value="1"/>
</dbReference>
<feature type="domain" description="SpoVR protein-like N-terminal" evidence="1">
    <location>
        <begin position="9"/>
        <end position="398"/>
    </location>
</feature>
<dbReference type="OrthoDB" id="9784270at2"/>
<reference evidence="4" key="1">
    <citation type="submission" date="2016-11" db="EMBL/GenBank/DDBJ databases">
        <authorList>
            <person name="Varghese N."/>
            <person name="Submissions S."/>
        </authorList>
    </citation>
    <scope>NUCLEOTIDE SEQUENCE [LARGE SCALE GENOMIC DNA]</scope>
    <source>
        <strain evidence="4">DSM 10349</strain>
    </source>
</reference>
<evidence type="ECO:0000313" key="3">
    <source>
        <dbReference type="EMBL" id="SHK65951.1"/>
    </source>
</evidence>
<proteinExistence type="predicted"/>
<dbReference type="InterPro" id="IPR057008">
    <property type="entry name" value="SpoVR-like_C"/>
</dbReference>
<name>A0A1M6U9W5_9FIRM</name>
<dbReference type="Proteomes" id="UP000183997">
    <property type="component" value="Unassembled WGS sequence"/>
</dbReference>
<keyword evidence="4" id="KW-1185">Reference proteome</keyword>
<dbReference type="InterPro" id="IPR007390">
    <property type="entry name" value="Spore_V_R"/>
</dbReference>
<accession>A0A1M6U9W5</accession>
<dbReference type="AlphaFoldDB" id="A0A1M6U9W5"/>